<sequence length="83" mass="9219">MPHRPADSFTGRERVLMNWSLVFTRVPDLQARVLRTAVSGSEVWSEWEQIDAVFGGGGEVRTQMAAVFRRSGSACHRRSSAGL</sequence>
<accession>A0A3G2J8J1</accession>
<dbReference type="EMBL" id="CP033073">
    <property type="protein sequence ID" value="AYN38588.1"/>
    <property type="molecule type" value="Genomic_DNA"/>
</dbReference>
<dbReference type="InterPro" id="IPR037401">
    <property type="entry name" value="SnoaL-like"/>
</dbReference>
<reference evidence="2 3" key="1">
    <citation type="submission" date="2018-10" db="EMBL/GenBank/DDBJ databases">
        <title>The genome of Streptomyces dangxiongensis Z022.</title>
        <authorList>
            <person name="Zhang B."/>
        </authorList>
    </citation>
    <scope>NUCLEOTIDE SEQUENCE [LARGE SCALE GENOMIC DNA]</scope>
    <source>
        <strain evidence="2 3">Z022</strain>
    </source>
</reference>
<proteinExistence type="predicted"/>
<evidence type="ECO:0000313" key="3">
    <source>
        <dbReference type="Proteomes" id="UP000268329"/>
    </source>
</evidence>
<evidence type="ECO:0000259" key="1">
    <source>
        <dbReference type="Pfam" id="PF12680"/>
    </source>
</evidence>
<dbReference type="SUPFAM" id="SSF54427">
    <property type="entry name" value="NTF2-like"/>
    <property type="match status" value="1"/>
</dbReference>
<protein>
    <submittedName>
        <fullName evidence="2">Nuclear transport factor 2 family protein</fullName>
    </submittedName>
</protein>
<keyword evidence="3" id="KW-1185">Reference proteome</keyword>
<gene>
    <name evidence="2" type="ORF">D9753_06260</name>
</gene>
<dbReference type="OrthoDB" id="7605094at2"/>
<dbReference type="KEGG" id="sdd:D9753_06260"/>
<name>A0A3G2J8J1_9ACTN</name>
<organism evidence="2 3">
    <name type="scientific">Streptomyces dangxiongensis</name>
    <dbReference type="NCBI Taxonomy" id="1442032"/>
    <lineage>
        <taxon>Bacteria</taxon>
        <taxon>Bacillati</taxon>
        <taxon>Actinomycetota</taxon>
        <taxon>Actinomycetes</taxon>
        <taxon>Kitasatosporales</taxon>
        <taxon>Streptomycetaceae</taxon>
        <taxon>Streptomyces</taxon>
    </lineage>
</organism>
<feature type="domain" description="SnoaL-like" evidence="1">
    <location>
        <begin position="3"/>
        <end position="70"/>
    </location>
</feature>
<evidence type="ECO:0000313" key="2">
    <source>
        <dbReference type="EMBL" id="AYN38588.1"/>
    </source>
</evidence>
<dbReference type="Pfam" id="PF12680">
    <property type="entry name" value="SnoaL_2"/>
    <property type="match status" value="1"/>
</dbReference>
<dbReference type="Proteomes" id="UP000268329">
    <property type="component" value="Chromosome"/>
</dbReference>
<dbReference type="Gene3D" id="3.10.450.50">
    <property type="match status" value="1"/>
</dbReference>
<dbReference type="InterPro" id="IPR032710">
    <property type="entry name" value="NTF2-like_dom_sf"/>
</dbReference>
<dbReference type="AlphaFoldDB" id="A0A3G2J8J1"/>